<keyword evidence="2 11" id="KW-0813">Transport</keyword>
<proteinExistence type="inferred from homology"/>
<dbReference type="Proteomes" id="UP000298551">
    <property type="component" value="Chromosome"/>
</dbReference>
<evidence type="ECO:0000256" key="4">
    <source>
        <dbReference type="ARBA" id="ARBA00022496"/>
    </source>
</evidence>
<evidence type="ECO:0000256" key="11">
    <source>
        <dbReference type="PROSITE-ProRule" id="PRU01360"/>
    </source>
</evidence>
<evidence type="ECO:0000256" key="3">
    <source>
        <dbReference type="ARBA" id="ARBA00022452"/>
    </source>
</evidence>
<feature type="region of interest" description="Disordered" evidence="13">
    <location>
        <begin position="284"/>
        <end position="305"/>
    </location>
</feature>
<keyword evidence="4" id="KW-0410">Iron transport</keyword>
<evidence type="ECO:0000256" key="8">
    <source>
        <dbReference type="ARBA" id="ARBA00023077"/>
    </source>
</evidence>
<evidence type="ECO:0000259" key="15">
    <source>
        <dbReference type="Pfam" id="PF07715"/>
    </source>
</evidence>
<dbReference type="EMBL" id="CP039371">
    <property type="protein sequence ID" value="QCI11814.1"/>
    <property type="molecule type" value="Genomic_DNA"/>
</dbReference>
<dbReference type="GO" id="GO:0009279">
    <property type="term" value="C:cell outer membrane"/>
    <property type="evidence" value="ECO:0007669"/>
    <property type="project" value="UniProtKB-SubCell"/>
</dbReference>
<dbReference type="OrthoDB" id="9760620at2"/>
<evidence type="ECO:0000256" key="7">
    <source>
        <dbReference type="ARBA" id="ARBA00023065"/>
    </source>
</evidence>
<protein>
    <submittedName>
        <fullName evidence="16">TonB-dependent receptor</fullName>
    </submittedName>
</protein>
<dbReference type="InterPro" id="IPR039426">
    <property type="entry name" value="TonB-dep_rcpt-like"/>
</dbReference>
<dbReference type="Pfam" id="PF07715">
    <property type="entry name" value="Plug"/>
    <property type="match status" value="1"/>
</dbReference>
<name>A0A4D6X717_PSEPU</name>
<organism evidence="16 17">
    <name type="scientific">Pseudomonas putida</name>
    <name type="common">Arthrobacter siderocapsulatus</name>
    <dbReference type="NCBI Taxonomy" id="303"/>
    <lineage>
        <taxon>Bacteria</taxon>
        <taxon>Pseudomonadati</taxon>
        <taxon>Pseudomonadota</taxon>
        <taxon>Gammaproteobacteria</taxon>
        <taxon>Pseudomonadales</taxon>
        <taxon>Pseudomonadaceae</taxon>
        <taxon>Pseudomonas</taxon>
    </lineage>
</organism>
<keyword evidence="16" id="KW-0675">Receptor</keyword>
<dbReference type="PROSITE" id="PS52016">
    <property type="entry name" value="TONB_DEPENDENT_REC_3"/>
    <property type="match status" value="1"/>
</dbReference>
<keyword evidence="9 11" id="KW-0472">Membrane</keyword>
<keyword evidence="10 11" id="KW-0998">Cell outer membrane</keyword>
<keyword evidence="8 12" id="KW-0798">TonB box</keyword>
<evidence type="ECO:0000256" key="6">
    <source>
        <dbReference type="ARBA" id="ARBA00023004"/>
    </source>
</evidence>
<evidence type="ECO:0000256" key="12">
    <source>
        <dbReference type="RuleBase" id="RU003357"/>
    </source>
</evidence>
<keyword evidence="5 11" id="KW-0812">Transmembrane</keyword>
<evidence type="ECO:0000313" key="17">
    <source>
        <dbReference type="Proteomes" id="UP000298551"/>
    </source>
</evidence>
<dbReference type="PANTHER" id="PTHR32552">
    <property type="entry name" value="FERRICHROME IRON RECEPTOR-RELATED"/>
    <property type="match status" value="1"/>
</dbReference>
<dbReference type="PANTHER" id="PTHR32552:SF81">
    <property type="entry name" value="TONB-DEPENDENT OUTER MEMBRANE RECEPTOR"/>
    <property type="match status" value="1"/>
</dbReference>
<keyword evidence="3 11" id="KW-1134">Transmembrane beta strand</keyword>
<feature type="domain" description="TonB-dependent receptor-like beta-barrel" evidence="14">
    <location>
        <begin position="229"/>
        <end position="693"/>
    </location>
</feature>
<evidence type="ECO:0000256" key="1">
    <source>
        <dbReference type="ARBA" id="ARBA00004571"/>
    </source>
</evidence>
<keyword evidence="7" id="KW-0406">Ion transport</keyword>
<feature type="domain" description="TonB-dependent receptor plug" evidence="15">
    <location>
        <begin position="70"/>
        <end position="182"/>
    </location>
</feature>
<dbReference type="InterPro" id="IPR012910">
    <property type="entry name" value="Plug_dom"/>
</dbReference>
<dbReference type="InterPro" id="IPR036942">
    <property type="entry name" value="Beta-barrel_TonB_sf"/>
</dbReference>
<evidence type="ECO:0000256" key="9">
    <source>
        <dbReference type="ARBA" id="ARBA00023136"/>
    </source>
</evidence>
<accession>A0A4D6X717</accession>
<dbReference type="Gene3D" id="2.40.170.20">
    <property type="entry name" value="TonB-dependent receptor, beta-barrel domain"/>
    <property type="match status" value="1"/>
</dbReference>
<dbReference type="InterPro" id="IPR037066">
    <property type="entry name" value="Plug_dom_sf"/>
</dbReference>
<evidence type="ECO:0000256" key="13">
    <source>
        <dbReference type="SAM" id="MobiDB-lite"/>
    </source>
</evidence>
<comment type="subcellular location">
    <subcellularLocation>
        <location evidence="1 11">Cell outer membrane</location>
        <topology evidence="1 11">Multi-pass membrane protein</topology>
    </subcellularLocation>
</comment>
<dbReference type="AlphaFoldDB" id="A0A4D6X717"/>
<evidence type="ECO:0000256" key="5">
    <source>
        <dbReference type="ARBA" id="ARBA00022692"/>
    </source>
</evidence>
<dbReference type="GO" id="GO:0006826">
    <property type="term" value="P:iron ion transport"/>
    <property type="evidence" value="ECO:0007669"/>
    <property type="project" value="UniProtKB-KW"/>
</dbReference>
<dbReference type="Gene3D" id="2.170.130.10">
    <property type="entry name" value="TonB-dependent receptor, plug domain"/>
    <property type="match status" value="1"/>
</dbReference>
<evidence type="ECO:0000259" key="14">
    <source>
        <dbReference type="Pfam" id="PF00593"/>
    </source>
</evidence>
<sequence length="733" mass="79576">MRKAGASLSPARGRLPTALGAGATFFLVGQLHAASADVSDASQSGPTSQLSTVVVEGGKLDDSQKAELALKEVAGGVNFIDAKTVEQGRVSTATDVFALQPGVIATQGGGNNDGGRISIRGSGINKGVGYFRAGIFFLFDGLPVSGPGGTPYELFEPLGLSHTEILRGANAFDIGSLYLGGAINYVTKTGYDAAPLQVRYEAGSYGYQKRQISSGQVLGPLDYYVSLTDSSSDGFQDQTRGKSAGFAGNVGYQFSPQLKTRLYYRYRTTDNETPGYITKAQLKDDPKQANPTSVNVRAHRKQPGSTWVGSKTQYTFDDDSHLEFGLVYHDYPIDARQGVNRTTWGFTDYSTSLKYDRLDSLFGKNSVTRLNLLRTEHLNAYAKTSVRIPTGVTAGLPVGSEVRKAEYQGSDTVLSASNETEVINEKLWLSAGVSAVNFERKGRVSYPVGGEADNPNNPVETNDWEFAPRIGVRYAITPDWQLFGNLSRTVEAQQSWAFISGAQVFTSGPATGLNSGGQELKPQIADTLEFGTRGQLGGTAWDLTFYRSHVQDELLSVIIREATSTADALTSEYNASKTIHQGVELGLDSLLWANDGNSLHLRQSYTYSDFFYRDDDQFGSNRLPGIPKHNYQAQLRYDFNSGVYVGVNTYYASKTPVDFANTATAGSYNLWGATVGWDSPKKDWSVYLDLRNLTDEKYAASISPTYDAKGTDPRTIIPGDGFGAYAGVQYNFW</sequence>
<reference evidence="17" key="1">
    <citation type="submission" date="2019-04" db="EMBL/GenBank/DDBJ databases">
        <title>Genome sequence of Pseudomonas putida 1290, an auxin catabolizing strain.</title>
        <authorList>
            <person name="Laird T.S."/>
            <person name="Leveau J.H.J."/>
        </authorList>
    </citation>
    <scope>NUCLEOTIDE SEQUENCE [LARGE SCALE GENOMIC DNA]</scope>
    <source>
        <strain evidence="17">1290</strain>
    </source>
</reference>
<dbReference type="Pfam" id="PF00593">
    <property type="entry name" value="TonB_dep_Rec_b-barrel"/>
    <property type="match status" value="1"/>
</dbReference>
<gene>
    <name evidence="16" type="ORF">E6B08_10760</name>
</gene>
<keyword evidence="6" id="KW-0408">Iron</keyword>
<dbReference type="InterPro" id="IPR000531">
    <property type="entry name" value="Beta-barrel_TonB"/>
</dbReference>
<comment type="similarity">
    <text evidence="11 12">Belongs to the TonB-dependent receptor family.</text>
</comment>
<evidence type="ECO:0000313" key="16">
    <source>
        <dbReference type="EMBL" id="QCI11814.1"/>
    </source>
</evidence>
<evidence type="ECO:0000256" key="2">
    <source>
        <dbReference type="ARBA" id="ARBA00022448"/>
    </source>
</evidence>
<dbReference type="SUPFAM" id="SSF56935">
    <property type="entry name" value="Porins"/>
    <property type="match status" value="1"/>
</dbReference>
<dbReference type="RefSeq" id="WP_136913978.1">
    <property type="nucleotide sequence ID" value="NZ_CP039371.1"/>
</dbReference>
<evidence type="ECO:0000256" key="10">
    <source>
        <dbReference type="ARBA" id="ARBA00023237"/>
    </source>
</evidence>